<sequence>MADFDYIIVGSGINALVAAAMLGKKGKKVLVLERSGRIGGCLYTDEITEPGFIHDVMATTMVLFLTSPAYGALGKDLEARGLEFAHADLPTGVLRPDGSSVIFSKDRQRNIATFEALAAGDGKTFDKEINALGADAAFLFSLLGGALWSGTTLKTVARQGWGKGLRQLAAWFGDALTPARGYLETTYKSEAAHALWAPWVLHCGLAPESAYSAEMVKVIGFAIELAGCPIVKGGAANLVTAFERLITDQGGAIRPGADVERILPGPDNKAAGVRLAGGETIDAVSGVVCSTTPNQIYDRLLKDWPQPAPADITESVARYRYGKGNMQIHYALSAPPRWKGDPELGKVALLHLTAGLDGVSRATNECERGLLPAEPTVCVGQPASFDPSRAPDGKSILWLQLPEAPRFIKGDAAGEIATPADGRWTDELRELYADRIEALLSRHIENFAEIKLARRAYSPADLEAMNMNLVGGDPYGGFCGLDQFFLWRPLKSSVNHRTHVPGLYHIGASTHPGPGLAGGSGFLLASSLR</sequence>
<name>A0A068SY60_NEOGA</name>
<accession>A0A068SY60</accession>
<dbReference type="Pfam" id="PF13450">
    <property type="entry name" value="NAD_binding_8"/>
    <property type="match status" value="1"/>
</dbReference>
<dbReference type="KEGG" id="ngg:RG540_CH38840"/>
<dbReference type="Proteomes" id="UP000028181">
    <property type="component" value="Chromosome I"/>
</dbReference>
<evidence type="ECO:0000313" key="1">
    <source>
        <dbReference type="EMBL" id="CDN50040.1"/>
    </source>
</evidence>
<keyword evidence="2" id="KW-1185">Reference proteome</keyword>
<dbReference type="EMBL" id="HG938353">
    <property type="protein sequence ID" value="CDN50040.1"/>
    <property type="molecule type" value="Genomic_DNA"/>
</dbReference>
<dbReference type="PATRIC" id="fig|1028800.3.peg.3946"/>
<reference evidence="2" key="1">
    <citation type="journal article" date="2014" name="BMC Genomics">
        <title>Genome sequencing of two Neorhizobium galegae strains reveals a noeT gene responsible for the unusual acetylation of the nodulation factors.</title>
        <authorList>
            <person name="Osterman J."/>
            <person name="Marsh J."/>
            <person name="Laine P.K."/>
            <person name="Zeng Z."/>
            <person name="Alatalo E."/>
            <person name="Sullivan J.T."/>
            <person name="Young J.P."/>
            <person name="Thomas-Oates J."/>
            <person name="Paulin L."/>
            <person name="Lindstrom K."/>
        </authorList>
    </citation>
    <scope>NUCLEOTIDE SEQUENCE [LARGE SCALE GENOMIC DNA]</scope>
    <source>
        <strain evidence="2">HAMBI 540</strain>
    </source>
</reference>
<organism evidence="1 2">
    <name type="scientific">Neorhizobium galegae bv. orientalis str. HAMBI 540</name>
    <dbReference type="NCBI Taxonomy" id="1028800"/>
    <lineage>
        <taxon>Bacteria</taxon>
        <taxon>Pseudomonadati</taxon>
        <taxon>Pseudomonadota</taxon>
        <taxon>Alphaproteobacteria</taxon>
        <taxon>Hyphomicrobiales</taxon>
        <taxon>Rhizobiaceae</taxon>
        <taxon>Rhizobium/Agrobacterium group</taxon>
        <taxon>Neorhizobium</taxon>
    </lineage>
</organism>
<dbReference type="Gene3D" id="3.50.50.60">
    <property type="entry name" value="FAD/NAD(P)-binding domain"/>
    <property type="match status" value="2"/>
</dbReference>
<gene>
    <name evidence="1" type="ORF">RG540_CH38840</name>
</gene>
<dbReference type="RefSeq" id="WP_038591237.1">
    <property type="nucleotide sequence ID" value="NZ_HG938353.1"/>
</dbReference>
<dbReference type="AlphaFoldDB" id="A0A068SY60"/>
<protein>
    <submittedName>
        <fullName evidence="1">FAD dependent oxidoreductase</fullName>
    </submittedName>
</protein>
<dbReference type="HOGENOM" id="CLU_019327_1_0_5"/>
<dbReference type="PANTHER" id="PTHR10668:SF105">
    <property type="entry name" value="DEHYDROGENASE-RELATED"/>
    <property type="match status" value="1"/>
</dbReference>
<dbReference type="OrthoDB" id="9774675at2"/>
<dbReference type="InterPro" id="IPR036188">
    <property type="entry name" value="FAD/NAD-bd_sf"/>
</dbReference>
<dbReference type="SUPFAM" id="SSF51905">
    <property type="entry name" value="FAD/NAD(P)-binding domain"/>
    <property type="match status" value="1"/>
</dbReference>
<dbReference type="PANTHER" id="PTHR10668">
    <property type="entry name" value="PHYTOENE DEHYDROGENASE"/>
    <property type="match status" value="1"/>
</dbReference>
<dbReference type="eggNOG" id="COG1233">
    <property type="taxonomic scope" value="Bacteria"/>
</dbReference>
<dbReference type="GeneID" id="24258836"/>
<evidence type="ECO:0000313" key="2">
    <source>
        <dbReference type="Proteomes" id="UP000028181"/>
    </source>
</evidence>
<proteinExistence type="predicted"/>